<dbReference type="GO" id="GO:0061630">
    <property type="term" value="F:ubiquitin protein ligase activity"/>
    <property type="evidence" value="ECO:0007669"/>
    <property type="project" value="TreeGrafter"/>
</dbReference>
<dbReference type="PANTHER" id="PTHR24007:SF7">
    <property type="entry name" value="BRCA1-ASSOCIATED PROTEIN"/>
    <property type="match status" value="1"/>
</dbReference>
<evidence type="ECO:0000313" key="3">
    <source>
        <dbReference type="EMBL" id="KZR96746.1"/>
    </source>
</evidence>
<evidence type="ECO:0000313" key="4">
    <source>
        <dbReference type="Proteomes" id="UP000076858"/>
    </source>
</evidence>
<dbReference type="GO" id="GO:0005737">
    <property type="term" value="C:cytoplasm"/>
    <property type="evidence" value="ECO:0007669"/>
    <property type="project" value="TreeGrafter"/>
</dbReference>
<evidence type="ECO:0000256" key="1">
    <source>
        <dbReference type="SAM" id="MobiDB-lite"/>
    </source>
</evidence>
<dbReference type="AlphaFoldDB" id="A0A164EFY9"/>
<dbReference type="OrthoDB" id="273556at2759"/>
<organism evidence="3 4">
    <name type="scientific">Daphnia magna</name>
    <dbReference type="NCBI Taxonomy" id="35525"/>
    <lineage>
        <taxon>Eukaryota</taxon>
        <taxon>Metazoa</taxon>
        <taxon>Ecdysozoa</taxon>
        <taxon>Arthropoda</taxon>
        <taxon>Crustacea</taxon>
        <taxon>Branchiopoda</taxon>
        <taxon>Diplostraca</taxon>
        <taxon>Cladocera</taxon>
        <taxon>Anomopoda</taxon>
        <taxon>Daphniidae</taxon>
        <taxon>Daphnia</taxon>
    </lineage>
</organism>
<comment type="caution">
    <text evidence="3">The sequence shown here is derived from an EMBL/GenBank/DDBJ whole genome shotgun (WGS) entry which is preliminary data.</text>
</comment>
<proteinExistence type="predicted"/>
<sequence length="222" mass="24925">MSVSLCAFRLEQGGDSIVPKDLAYLAPQYLAMEASSKEKSEERLPEAETWERERASKGRGKRELQTIEMETYENDNMGTGPWEISKGKNKKSLETRKVRTLSNKSSFDQEIPSTSKEPSPALSSATGDGEMSVSESSYSDLADRKKVVSNRDQLSFFSGNPFVEKVQGILHFYEENPMTSLEMDVPRSQMICMLAIPAWLSCHDLLNFLAPCCPGIRRVRII</sequence>
<gene>
    <name evidence="3" type="ORF">APZ42_008735</name>
</gene>
<accession>A0A164EFY9</accession>
<dbReference type="GO" id="GO:0016567">
    <property type="term" value="P:protein ubiquitination"/>
    <property type="evidence" value="ECO:0007669"/>
    <property type="project" value="TreeGrafter"/>
</dbReference>
<dbReference type="EMBL" id="LRGB01023806">
    <property type="protein sequence ID" value="KZR96746.1"/>
    <property type="molecule type" value="Genomic_DNA"/>
</dbReference>
<name>A0A164EFY9_9CRUS</name>
<dbReference type="Pfam" id="PF07576">
    <property type="entry name" value="BRAP2"/>
    <property type="match status" value="1"/>
</dbReference>
<reference evidence="3 4" key="1">
    <citation type="submission" date="2016-03" db="EMBL/GenBank/DDBJ databases">
        <title>EvidentialGene: Evidence-directed Construction of Genes on Genomes.</title>
        <authorList>
            <person name="Gilbert D.G."/>
            <person name="Choi J.-H."/>
            <person name="Mockaitis K."/>
            <person name="Colbourne J."/>
            <person name="Pfrender M."/>
        </authorList>
    </citation>
    <scope>NUCLEOTIDE SEQUENCE [LARGE SCALE GENOMIC DNA]</scope>
    <source>
        <strain evidence="3 4">Xinb3</strain>
        <tissue evidence="3">Complete organism</tissue>
    </source>
</reference>
<feature type="domain" description="BRCA1-associated 2/ETP1 RRM" evidence="2">
    <location>
        <begin position="186"/>
        <end position="222"/>
    </location>
</feature>
<feature type="non-terminal residue" evidence="3">
    <location>
        <position position="222"/>
    </location>
</feature>
<dbReference type="Proteomes" id="UP000076858">
    <property type="component" value="Unassembled WGS sequence"/>
</dbReference>
<dbReference type="GO" id="GO:0007265">
    <property type="term" value="P:Ras protein signal transduction"/>
    <property type="evidence" value="ECO:0007669"/>
    <property type="project" value="TreeGrafter"/>
</dbReference>
<feature type="region of interest" description="Disordered" evidence="1">
    <location>
        <begin position="32"/>
        <end position="136"/>
    </location>
</feature>
<dbReference type="STRING" id="35525.A0A164EFY9"/>
<evidence type="ECO:0000259" key="2">
    <source>
        <dbReference type="Pfam" id="PF07576"/>
    </source>
</evidence>
<keyword evidence="4" id="KW-1185">Reference proteome</keyword>
<feature type="compositionally biased region" description="Polar residues" evidence="1">
    <location>
        <begin position="100"/>
        <end position="126"/>
    </location>
</feature>
<protein>
    <submittedName>
        <fullName evidence="3">Putative BRCA1-associated protein</fullName>
    </submittedName>
</protein>
<dbReference type="InterPro" id="IPR011422">
    <property type="entry name" value="BRAP2/ETP1_RRM"/>
</dbReference>
<dbReference type="PANTHER" id="PTHR24007">
    <property type="entry name" value="BRCA1-ASSOCIATED PROTEIN"/>
    <property type="match status" value="1"/>
</dbReference>
<feature type="compositionally biased region" description="Basic and acidic residues" evidence="1">
    <location>
        <begin position="35"/>
        <end position="65"/>
    </location>
</feature>